<keyword evidence="8" id="KW-0677">Repeat</keyword>
<keyword evidence="7" id="KW-0808">Transferase</keyword>
<dbReference type="SUPFAM" id="SSF63380">
    <property type="entry name" value="Riboflavin synthase domain-like"/>
    <property type="match status" value="2"/>
</dbReference>
<evidence type="ECO:0000256" key="5">
    <source>
        <dbReference type="ARBA" id="ARBA00013950"/>
    </source>
</evidence>
<evidence type="ECO:0000256" key="1">
    <source>
        <dbReference type="ARBA" id="ARBA00000968"/>
    </source>
</evidence>
<feature type="domain" description="Lumazine-binding" evidence="9">
    <location>
        <begin position="1"/>
        <end position="96"/>
    </location>
</feature>
<dbReference type="PANTHER" id="PTHR21098">
    <property type="entry name" value="RIBOFLAVIN SYNTHASE ALPHA CHAIN"/>
    <property type="match status" value="1"/>
</dbReference>
<dbReference type="EC" id="2.5.1.9" evidence="4"/>
<dbReference type="InterPro" id="IPR001783">
    <property type="entry name" value="Lumazine-bd"/>
</dbReference>
<evidence type="ECO:0000256" key="8">
    <source>
        <dbReference type="ARBA" id="ARBA00022737"/>
    </source>
</evidence>
<dbReference type="PIRSF" id="PIRSF000498">
    <property type="entry name" value="Riboflavin_syn_A"/>
    <property type="match status" value="1"/>
</dbReference>
<dbReference type="Gene3D" id="2.40.30.20">
    <property type="match status" value="2"/>
</dbReference>
<keyword evidence="6" id="KW-0686">Riboflavin biosynthesis</keyword>
<dbReference type="PANTHER" id="PTHR21098:SF12">
    <property type="entry name" value="RIBOFLAVIN SYNTHASE"/>
    <property type="match status" value="1"/>
</dbReference>
<dbReference type="NCBIfam" id="NF006767">
    <property type="entry name" value="PRK09289.1"/>
    <property type="match status" value="1"/>
</dbReference>
<evidence type="ECO:0000256" key="7">
    <source>
        <dbReference type="ARBA" id="ARBA00022679"/>
    </source>
</evidence>
<dbReference type="GO" id="GO:0009231">
    <property type="term" value="P:riboflavin biosynthetic process"/>
    <property type="evidence" value="ECO:0007669"/>
    <property type="project" value="UniProtKB-KW"/>
</dbReference>
<proteinExistence type="predicted"/>
<organism evidence="10">
    <name type="scientific">freshwater metagenome</name>
    <dbReference type="NCBI Taxonomy" id="449393"/>
    <lineage>
        <taxon>unclassified sequences</taxon>
        <taxon>metagenomes</taxon>
        <taxon>ecological metagenomes</taxon>
    </lineage>
</organism>
<comment type="pathway">
    <text evidence="3">Cofactor biosynthesis; riboflavin biosynthesis; riboflavin from 2-hydroxy-3-oxobutyl phosphate and 5-amino-6-(D-ribitylamino)uracil: step 2/2.</text>
</comment>
<feature type="domain" description="Lumazine-binding" evidence="9">
    <location>
        <begin position="97"/>
        <end position="193"/>
    </location>
</feature>
<dbReference type="InterPro" id="IPR023366">
    <property type="entry name" value="ATP_synth_asu-like_sf"/>
</dbReference>
<evidence type="ECO:0000313" key="10">
    <source>
        <dbReference type="EMBL" id="CAB4623843.1"/>
    </source>
</evidence>
<evidence type="ECO:0000256" key="2">
    <source>
        <dbReference type="ARBA" id="ARBA00002803"/>
    </source>
</evidence>
<dbReference type="GO" id="GO:0004746">
    <property type="term" value="F:riboflavin synthase activity"/>
    <property type="evidence" value="ECO:0007669"/>
    <property type="project" value="UniProtKB-EC"/>
</dbReference>
<name>A0A6J6IH89_9ZZZZ</name>
<dbReference type="InterPro" id="IPR026017">
    <property type="entry name" value="Lumazine-bd_dom"/>
</dbReference>
<evidence type="ECO:0000256" key="3">
    <source>
        <dbReference type="ARBA" id="ARBA00004887"/>
    </source>
</evidence>
<dbReference type="NCBIfam" id="NF009566">
    <property type="entry name" value="PRK13020.1"/>
    <property type="match status" value="1"/>
</dbReference>
<dbReference type="PROSITE" id="PS51177">
    <property type="entry name" value="LUMAZINE_BIND"/>
    <property type="match status" value="2"/>
</dbReference>
<dbReference type="NCBIfam" id="TIGR00187">
    <property type="entry name" value="ribE"/>
    <property type="match status" value="1"/>
</dbReference>
<comment type="catalytic activity">
    <reaction evidence="1">
        <text>2 6,7-dimethyl-8-(1-D-ribityl)lumazine + H(+) = 5-amino-6-(D-ribitylamino)uracil + riboflavin</text>
        <dbReference type="Rhea" id="RHEA:20772"/>
        <dbReference type="ChEBI" id="CHEBI:15378"/>
        <dbReference type="ChEBI" id="CHEBI:15934"/>
        <dbReference type="ChEBI" id="CHEBI:57986"/>
        <dbReference type="ChEBI" id="CHEBI:58201"/>
        <dbReference type="EC" id="2.5.1.9"/>
    </reaction>
</comment>
<gene>
    <name evidence="10" type="ORF">UFOPK2032_00064</name>
</gene>
<dbReference type="InterPro" id="IPR017938">
    <property type="entry name" value="Riboflavin_synthase-like_b-brl"/>
</dbReference>
<sequence length="199" mass="21350">MFTGIVEELGSVARVETLDDSIRLQIKGDLVRTDLSQGESVSVNGVCLTAAEITDDGFIADVMAETLNHSSLSGIAEGDVVNLERAMSGAGRFGGHVVQGHVDGVAEIISREPSANWEVVKVRIPHDLSRYVVHKGSITFDGVSLTVNDITDDVVSLSLIPETLRLTTLGHKKVGEKLNVEADILAKHIEKLIEARSQV</sequence>
<dbReference type="CDD" id="cd00402">
    <property type="entry name" value="Riboflavin_synthase_like"/>
    <property type="match status" value="1"/>
</dbReference>
<dbReference type="AlphaFoldDB" id="A0A6J6IH89"/>
<evidence type="ECO:0000256" key="4">
    <source>
        <dbReference type="ARBA" id="ARBA00012827"/>
    </source>
</evidence>
<dbReference type="Pfam" id="PF00677">
    <property type="entry name" value="Lum_binding"/>
    <property type="match status" value="2"/>
</dbReference>
<dbReference type="FunFam" id="2.40.30.20:FF:000003">
    <property type="entry name" value="Riboflavin synthase, alpha subunit"/>
    <property type="match status" value="1"/>
</dbReference>
<comment type="function">
    <text evidence="2">Catalyzes the dismutation of two molecules of 6,7-dimethyl-8-ribityllumazine, resulting in the formation of riboflavin and 5-amino-6-(D-ribitylamino)uracil.</text>
</comment>
<dbReference type="EMBL" id="CAEZVM010000002">
    <property type="protein sequence ID" value="CAB4623843.1"/>
    <property type="molecule type" value="Genomic_DNA"/>
</dbReference>
<evidence type="ECO:0000259" key="9">
    <source>
        <dbReference type="PROSITE" id="PS51177"/>
    </source>
</evidence>
<accession>A0A6J6IH89</accession>
<evidence type="ECO:0000256" key="6">
    <source>
        <dbReference type="ARBA" id="ARBA00022619"/>
    </source>
</evidence>
<protein>
    <recommendedName>
        <fullName evidence="5">Riboflavin synthase</fullName>
        <ecNumber evidence="4">2.5.1.9</ecNumber>
    </recommendedName>
</protein>
<reference evidence="10" key="1">
    <citation type="submission" date="2020-05" db="EMBL/GenBank/DDBJ databases">
        <authorList>
            <person name="Chiriac C."/>
            <person name="Salcher M."/>
            <person name="Ghai R."/>
            <person name="Kavagutti S V."/>
        </authorList>
    </citation>
    <scope>NUCLEOTIDE SEQUENCE</scope>
</reference>
<dbReference type="FunFam" id="2.40.30.20:FF:000004">
    <property type="entry name" value="Riboflavin synthase, alpha subunit"/>
    <property type="match status" value="1"/>
</dbReference>